<evidence type="ECO:0000313" key="1">
    <source>
        <dbReference type="EMBL" id="ACV07843.1"/>
    </source>
</evidence>
<accession>C7QYJ6</accession>
<dbReference type="AlphaFoldDB" id="C7QYJ6"/>
<gene>
    <name evidence="1" type="ordered locus">Jden_0169</name>
</gene>
<evidence type="ECO:0000313" key="2">
    <source>
        <dbReference type="Proteomes" id="UP000000628"/>
    </source>
</evidence>
<name>C7QYJ6_JONDD</name>
<dbReference type="EMBL" id="CP001706">
    <property type="protein sequence ID" value="ACV07843.1"/>
    <property type="molecule type" value="Genomic_DNA"/>
</dbReference>
<proteinExistence type="predicted"/>
<sequence>MSMSERYLHGKPVTDEQIQAWADEAEAGYDPNKLRLARSALRDRFEREHCDCGEYNTETAQENEQQ</sequence>
<protein>
    <submittedName>
        <fullName evidence="1">Uncharacterized protein</fullName>
    </submittedName>
</protein>
<dbReference type="Proteomes" id="UP000000628">
    <property type="component" value="Chromosome"/>
</dbReference>
<keyword evidence="2" id="KW-1185">Reference proteome</keyword>
<dbReference type="KEGG" id="jde:Jden_0169"/>
<dbReference type="STRING" id="471856.Jden_0169"/>
<organism evidence="1 2">
    <name type="scientific">Jonesia denitrificans (strain ATCC 14870 / DSM 20603 / BCRC 15368 / CIP 55.134 / JCM 11481 / NBRC 15587 / NCTC 10816 / Prevot 55134)</name>
    <name type="common">Listeria denitrificans</name>
    <dbReference type="NCBI Taxonomy" id="471856"/>
    <lineage>
        <taxon>Bacteria</taxon>
        <taxon>Bacillati</taxon>
        <taxon>Actinomycetota</taxon>
        <taxon>Actinomycetes</taxon>
        <taxon>Micrococcales</taxon>
        <taxon>Jonesiaceae</taxon>
        <taxon>Jonesia</taxon>
    </lineage>
</organism>
<reference evidence="1 2" key="1">
    <citation type="journal article" date="2009" name="Stand. Genomic Sci.">
        <title>Complete genome sequence of Jonesia denitrificans type strain (Prevot 55134).</title>
        <authorList>
            <person name="Pukall R."/>
            <person name="Gehrich-Schroter G."/>
            <person name="Lapidus A."/>
            <person name="Nolan M."/>
            <person name="Glavina Del Rio T."/>
            <person name="Lucas S."/>
            <person name="Chen F."/>
            <person name="Tice H."/>
            <person name="Pitluck S."/>
            <person name="Cheng J.F."/>
            <person name="Copeland A."/>
            <person name="Saunders E."/>
            <person name="Brettin T."/>
            <person name="Detter J.C."/>
            <person name="Bruce D."/>
            <person name="Goodwin L."/>
            <person name="Pati A."/>
            <person name="Ivanova N."/>
            <person name="Mavromatis K."/>
            <person name="Ovchinnikova G."/>
            <person name="Chen A."/>
            <person name="Palaniappan K."/>
            <person name="Land M."/>
            <person name="Hauser L."/>
            <person name="Chang Y.J."/>
            <person name="Jeffries C.D."/>
            <person name="Chain P."/>
            <person name="Goker M."/>
            <person name="Bristow J."/>
            <person name="Eisen J.A."/>
            <person name="Markowitz V."/>
            <person name="Hugenholtz P."/>
            <person name="Kyrpides N.C."/>
            <person name="Klenk H.P."/>
            <person name="Han C."/>
        </authorList>
    </citation>
    <scope>NUCLEOTIDE SEQUENCE [LARGE SCALE GENOMIC DNA]</scope>
    <source>
        <strain evidence="2">ATCC 14870 / DSM 20603 / BCRC 15368 / CIP 55.134 / JCM 11481 / NBRC 15587 / NCTC 10816 / Prevot 55134</strain>
    </source>
</reference>
<dbReference type="HOGENOM" id="CLU_2825354_0_0_11"/>